<gene>
    <name evidence="2" type="ORF">D7231_21400</name>
</gene>
<protein>
    <submittedName>
        <fullName evidence="2">Uncharacterized protein</fullName>
    </submittedName>
</protein>
<dbReference type="RefSeq" id="WP_120757082.1">
    <property type="nucleotide sequence ID" value="NZ_RBAM01000008.1"/>
</dbReference>
<keyword evidence="3" id="KW-1185">Reference proteome</keyword>
<dbReference type="OrthoDB" id="3855669at2"/>
<comment type="caution">
    <text evidence="2">The sequence shown here is derived from an EMBL/GenBank/DDBJ whole genome shotgun (WGS) entry which is preliminary data.</text>
</comment>
<feature type="region of interest" description="Disordered" evidence="1">
    <location>
        <begin position="42"/>
        <end position="74"/>
    </location>
</feature>
<evidence type="ECO:0000256" key="1">
    <source>
        <dbReference type="SAM" id="MobiDB-lite"/>
    </source>
</evidence>
<organism evidence="2 3">
    <name type="scientific">Streptomyces klenkii</name>
    <dbReference type="NCBI Taxonomy" id="1420899"/>
    <lineage>
        <taxon>Bacteria</taxon>
        <taxon>Bacillati</taxon>
        <taxon>Actinomycetota</taxon>
        <taxon>Actinomycetes</taxon>
        <taxon>Kitasatosporales</taxon>
        <taxon>Streptomycetaceae</taxon>
        <taxon>Streptomyces</taxon>
    </lineage>
</organism>
<name>A0A3B0BDI6_9ACTN</name>
<accession>A0A3B0BDI6</accession>
<dbReference type="EMBL" id="RBAM01000008">
    <property type="protein sequence ID" value="RKN70418.1"/>
    <property type="molecule type" value="Genomic_DNA"/>
</dbReference>
<reference evidence="2 3" key="1">
    <citation type="journal article" date="2015" name="Antonie Van Leeuwenhoek">
        <title>Streptomyces klenkii sp. nov., isolated from deep marine sediment.</title>
        <authorList>
            <person name="Veyisoglu A."/>
            <person name="Sahin N."/>
        </authorList>
    </citation>
    <scope>NUCLEOTIDE SEQUENCE [LARGE SCALE GENOMIC DNA]</scope>
    <source>
        <strain evidence="2 3">KCTC 29202</strain>
    </source>
</reference>
<dbReference type="AlphaFoldDB" id="A0A3B0BDI6"/>
<evidence type="ECO:0000313" key="3">
    <source>
        <dbReference type="Proteomes" id="UP000270343"/>
    </source>
</evidence>
<proteinExistence type="predicted"/>
<sequence>MIDIRWGKVGEVMGHEGPRLQLRPPLGGREWEAAPAVVRPASDAEVLSAKARDDRSPRPAARPISPVVPLNWYE</sequence>
<evidence type="ECO:0000313" key="2">
    <source>
        <dbReference type="EMBL" id="RKN70418.1"/>
    </source>
</evidence>
<dbReference type="Proteomes" id="UP000270343">
    <property type="component" value="Unassembled WGS sequence"/>
</dbReference>